<gene>
    <name evidence="1" type="ORF">SAMEA1410922_01954</name>
</gene>
<dbReference type="EMBL" id="CABFKI010000015">
    <property type="protein sequence ID" value="VTU09340.1"/>
    <property type="molecule type" value="Genomic_DNA"/>
</dbReference>
<organism evidence="1 2">
    <name type="scientific">Actinobacillus porcinus</name>
    <dbReference type="NCBI Taxonomy" id="51048"/>
    <lineage>
        <taxon>Bacteria</taxon>
        <taxon>Pseudomonadati</taxon>
        <taxon>Pseudomonadota</taxon>
        <taxon>Gammaproteobacteria</taxon>
        <taxon>Pasteurellales</taxon>
        <taxon>Pasteurellaceae</taxon>
        <taxon>Actinobacillus</taxon>
    </lineage>
</organism>
<accession>A0ABY6TLQ2</accession>
<dbReference type="GeneID" id="86156322"/>
<proteinExistence type="predicted"/>
<evidence type="ECO:0000313" key="1">
    <source>
        <dbReference type="EMBL" id="VTU09340.1"/>
    </source>
</evidence>
<dbReference type="RefSeq" id="WP_135710950.1">
    <property type="nucleotide sequence ID" value="NZ_CABFKI010000015.1"/>
</dbReference>
<dbReference type="Proteomes" id="UP000308167">
    <property type="component" value="Unassembled WGS sequence"/>
</dbReference>
<sequence>MHKESYIRKAKAWLDNNPELKGAGFVKFFNGKIYGWSRELNPAIVWKDKPGTIALGSDLSIFIAKGGNYFYGAEYWEEIDWDDIEQL</sequence>
<reference evidence="1 2" key="1">
    <citation type="submission" date="2019-05" db="EMBL/GenBank/DDBJ databases">
        <authorList>
            <consortium name="Pathogen Informatics"/>
        </authorList>
    </citation>
    <scope>NUCLEOTIDE SEQUENCE [LARGE SCALE GENOMIC DNA]</scope>
    <source>
        <strain evidence="1 2">NM319</strain>
    </source>
</reference>
<name>A0ABY6TLQ2_9PAST</name>
<keyword evidence="2" id="KW-1185">Reference proteome</keyword>
<protein>
    <submittedName>
        <fullName evidence="1">Uncharacterized protein</fullName>
    </submittedName>
</protein>
<evidence type="ECO:0000313" key="2">
    <source>
        <dbReference type="Proteomes" id="UP000308167"/>
    </source>
</evidence>
<comment type="caution">
    <text evidence="1">The sequence shown here is derived from an EMBL/GenBank/DDBJ whole genome shotgun (WGS) entry which is preliminary data.</text>
</comment>